<reference evidence="10 11" key="1">
    <citation type="submission" date="2023-03" db="EMBL/GenBank/DDBJ databases">
        <title>YIM 152171 draft genome.</title>
        <authorList>
            <person name="Yang Z."/>
        </authorList>
    </citation>
    <scope>NUCLEOTIDE SEQUENCE [LARGE SCALE GENOMIC DNA]</scope>
    <source>
        <strain evidence="10 11">YIM 152171</strain>
    </source>
</reference>
<proteinExistence type="inferred from homology"/>
<accession>A0AAP3XS55</accession>
<feature type="transmembrane region" description="Helical" evidence="8">
    <location>
        <begin position="515"/>
        <end position="537"/>
    </location>
</feature>
<name>A0AAP3XS55_9PROT</name>
<comment type="caution">
    <text evidence="10">The sequence shown here is derived from an EMBL/GenBank/DDBJ whole genome shotgun (WGS) entry which is preliminary data.</text>
</comment>
<feature type="transmembrane region" description="Helical" evidence="8">
    <location>
        <begin position="245"/>
        <end position="264"/>
    </location>
</feature>
<comment type="similarity">
    <text evidence="8">Belongs to the binding-protein-dependent transport system permease family.</text>
</comment>
<keyword evidence="6 8" id="KW-1133">Transmembrane helix</keyword>
<keyword evidence="11" id="KW-1185">Reference proteome</keyword>
<dbReference type="CDD" id="cd06261">
    <property type="entry name" value="TM_PBP2"/>
    <property type="match status" value="2"/>
</dbReference>
<evidence type="ECO:0000256" key="7">
    <source>
        <dbReference type="ARBA" id="ARBA00023136"/>
    </source>
</evidence>
<keyword evidence="7 8" id="KW-0472">Membrane</keyword>
<dbReference type="PANTHER" id="PTHR43357:SF3">
    <property type="entry name" value="FE(3+)-TRANSPORT SYSTEM PERMEASE PROTEIN FBPB 2"/>
    <property type="match status" value="1"/>
</dbReference>
<feature type="transmembrane region" description="Helical" evidence="8">
    <location>
        <begin position="140"/>
        <end position="167"/>
    </location>
</feature>
<evidence type="ECO:0000256" key="1">
    <source>
        <dbReference type="ARBA" id="ARBA00004429"/>
    </source>
</evidence>
<feature type="transmembrane region" description="Helical" evidence="8">
    <location>
        <begin position="290"/>
        <end position="314"/>
    </location>
</feature>
<gene>
    <name evidence="10" type="ORF">PZ740_11235</name>
</gene>
<evidence type="ECO:0000313" key="11">
    <source>
        <dbReference type="Proteomes" id="UP001301140"/>
    </source>
</evidence>
<dbReference type="GO" id="GO:0055085">
    <property type="term" value="P:transmembrane transport"/>
    <property type="evidence" value="ECO:0007669"/>
    <property type="project" value="InterPro"/>
</dbReference>
<evidence type="ECO:0000256" key="3">
    <source>
        <dbReference type="ARBA" id="ARBA00022475"/>
    </source>
</evidence>
<feature type="transmembrane region" description="Helical" evidence="8">
    <location>
        <begin position="350"/>
        <end position="372"/>
    </location>
</feature>
<sequence length="548" mass="58782">MRGRRDIWTGVLALAFAVVAVFLVWPLFSVFTASFTDNRTGEVTLANYLKVLGHPYYLRALLNSIIVGIGGMIGAMLLGVPLAFLTSRYLVRGRDVIATLSVLALVSPPFIGAYAWIMMLGRNGWLREAMAEIGIELPSIYGLFGILLVFSLKFYPFVFLLTSSALAAINPSVEEAAENLGAGAWRRFFTVTLPLVFPAVSSGALLAFVLSLADFGTPSIVGGDFRVLATTAYNLFTSEMGGNPGLASTVSIVLIIVSMVVVAIQRRAVRRRNVEGSLVKRMAPRRLGPVSSVLAHLLCYGIVLASSLPSLVVIHTSFRKTSGPVFQPGFGLESYRRILHEVPHVITNSFVYSSLAVALIVILGTLIGYILTRREGVLSGALDSMLLVPYVVPGIVMGLGFVVTFNSPPLLLTGTATIIVLMLFIRRLPYAVRSSASILKQIRGSTEEAAISLGAAPGWAFLKVTLPLMLPGIMAGALMSFVTAINELSSSLILYVGRTMTMPVRIYLSVLDGEFGTAAALSTILLATTGIAVFLVFRYSGRKEGAFV</sequence>
<feature type="transmembrane region" description="Helical" evidence="8">
    <location>
        <begin position="188"/>
        <end position="213"/>
    </location>
</feature>
<feature type="transmembrane region" description="Helical" evidence="8">
    <location>
        <begin position="384"/>
        <end position="403"/>
    </location>
</feature>
<feature type="transmembrane region" description="Helical" evidence="8">
    <location>
        <begin position="409"/>
        <end position="425"/>
    </location>
</feature>
<evidence type="ECO:0000256" key="4">
    <source>
        <dbReference type="ARBA" id="ARBA00022519"/>
    </source>
</evidence>
<dbReference type="PANTHER" id="PTHR43357">
    <property type="entry name" value="INNER MEMBRANE ABC TRANSPORTER PERMEASE PROTEIN YDCV"/>
    <property type="match status" value="1"/>
</dbReference>
<dbReference type="Pfam" id="PF00528">
    <property type="entry name" value="BPD_transp_1"/>
    <property type="match status" value="2"/>
</dbReference>
<evidence type="ECO:0000256" key="2">
    <source>
        <dbReference type="ARBA" id="ARBA00022448"/>
    </source>
</evidence>
<dbReference type="PROSITE" id="PS50928">
    <property type="entry name" value="ABC_TM1"/>
    <property type="match status" value="2"/>
</dbReference>
<keyword evidence="4" id="KW-0997">Cell inner membrane</keyword>
<feature type="transmembrane region" description="Helical" evidence="8">
    <location>
        <begin position="96"/>
        <end position="120"/>
    </location>
</feature>
<protein>
    <submittedName>
        <fullName evidence="10">Iron ABC transporter permease</fullName>
    </submittedName>
</protein>
<dbReference type="InterPro" id="IPR000515">
    <property type="entry name" value="MetI-like"/>
</dbReference>
<dbReference type="InterPro" id="IPR035906">
    <property type="entry name" value="MetI-like_sf"/>
</dbReference>
<keyword evidence="2 8" id="KW-0813">Transport</keyword>
<dbReference type="RefSeq" id="WP_327789372.1">
    <property type="nucleotide sequence ID" value="NZ_JARGEQ010000101.1"/>
</dbReference>
<comment type="subcellular location">
    <subcellularLocation>
        <location evidence="1">Cell inner membrane</location>
        <topology evidence="1">Multi-pass membrane protein</topology>
    </subcellularLocation>
    <subcellularLocation>
        <location evidence="8">Cell membrane</location>
        <topology evidence="8">Multi-pass membrane protein</topology>
    </subcellularLocation>
</comment>
<evidence type="ECO:0000256" key="6">
    <source>
        <dbReference type="ARBA" id="ARBA00022989"/>
    </source>
</evidence>
<keyword evidence="5 8" id="KW-0812">Transmembrane</keyword>
<dbReference type="GO" id="GO:0005886">
    <property type="term" value="C:plasma membrane"/>
    <property type="evidence" value="ECO:0007669"/>
    <property type="project" value="UniProtKB-SubCell"/>
</dbReference>
<feature type="domain" description="ABC transmembrane type-1" evidence="9">
    <location>
        <begin position="346"/>
        <end position="536"/>
    </location>
</feature>
<evidence type="ECO:0000259" key="9">
    <source>
        <dbReference type="PROSITE" id="PS50928"/>
    </source>
</evidence>
<dbReference type="Proteomes" id="UP001301140">
    <property type="component" value="Unassembled WGS sequence"/>
</dbReference>
<organism evidence="10 11">
    <name type="scientific">Marinimicrococcus flavescens</name>
    <dbReference type="NCBI Taxonomy" id="3031815"/>
    <lineage>
        <taxon>Bacteria</taxon>
        <taxon>Pseudomonadati</taxon>
        <taxon>Pseudomonadota</taxon>
        <taxon>Alphaproteobacteria</taxon>
        <taxon>Geminicoccales</taxon>
        <taxon>Geminicoccaceae</taxon>
        <taxon>Marinimicrococcus</taxon>
    </lineage>
</organism>
<evidence type="ECO:0000313" key="10">
    <source>
        <dbReference type="EMBL" id="MDF1586950.1"/>
    </source>
</evidence>
<feature type="transmembrane region" description="Helical" evidence="8">
    <location>
        <begin position="12"/>
        <end position="36"/>
    </location>
</feature>
<dbReference type="AlphaFoldDB" id="A0AAP3XS55"/>
<dbReference type="Gene3D" id="1.10.3720.10">
    <property type="entry name" value="MetI-like"/>
    <property type="match status" value="2"/>
</dbReference>
<evidence type="ECO:0000256" key="8">
    <source>
        <dbReference type="RuleBase" id="RU363032"/>
    </source>
</evidence>
<dbReference type="EMBL" id="JARGEQ010000101">
    <property type="protein sequence ID" value="MDF1586950.1"/>
    <property type="molecule type" value="Genomic_DNA"/>
</dbReference>
<evidence type="ECO:0000256" key="5">
    <source>
        <dbReference type="ARBA" id="ARBA00022692"/>
    </source>
</evidence>
<keyword evidence="3" id="KW-1003">Cell membrane</keyword>
<feature type="transmembrane region" description="Helical" evidence="8">
    <location>
        <begin position="56"/>
        <end position="84"/>
    </location>
</feature>
<feature type="domain" description="ABC transmembrane type-1" evidence="9">
    <location>
        <begin position="61"/>
        <end position="265"/>
    </location>
</feature>
<dbReference type="SUPFAM" id="SSF161098">
    <property type="entry name" value="MetI-like"/>
    <property type="match status" value="2"/>
</dbReference>